<evidence type="ECO:0000259" key="2">
    <source>
        <dbReference type="Pfam" id="PF09339"/>
    </source>
</evidence>
<reference evidence="3 4" key="1">
    <citation type="journal article" date="2014" name="PLoS Genet.">
        <title>Phylogenetically driven sequencing of extremely halophilic archaea reveals strategies for static and dynamic osmo-response.</title>
        <authorList>
            <person name="Becker E.A."/>
            <person name="Seitzer P.M."/>
            <person name="Tritt A."/>
            <person name="Larsen D."/>
            <person name="Krusor M."/>
            <person name="Yao A.I."/>
            <person name="Wu D."/>
            <person name="Madern D."/>
            <person name="Eisen J.A."/>
            <person name="Darling A.E."/>
            <person name="Facciotti M.T."/>
        </authorList>
    </citation>
    <scope>NUCLEOTIDE SEQUENCE [LARGE SCALE GENOMIC DNA]</scope>
    <source>
        <strain evidence="3 4">JCM 13552</strain>
    </source>
</reference>
<proteinExistence type="predicted"/>
<comment type="caution">
    <text evidence="3">The sequence shown here is derived from an EMBL/GenBank/DDBJ whole genome shotgun (WGS) entry which is preliminary data.</text>
</comment>
<dbReference type="Proteomes" id="UP000011680">
    <property type="component" value="Unassembled WGS sequence"/>
</dbReference>
<gene>
    <name evidence="3" type="ORF">C451_20083</name>
</gene>
<dbReference type="GO" id="GO:0003677">
    <property type="term" value="F:DNA binding"/>
    <property type="evidence" value="ECO:0007669"/>
    <property type="project" value="InterPro"/>
</dbReference>
<evidence type="ECO:0000256" key="1">
    <source>
        <dbReference type="SAM" id="MobiDB-lite"/>
    </source>
</evidence>
<dbReference type="InterPro" id="IPR005471">
    <property type="entry name" value="Tscrpt_reg_IclR_N"/>
</dbReference>
<protein>
    <submittedName>
        <fullName evidence="3">Hth domain-containing protein</fullName>
    </submittedName>
</protein>
<evidence type="ECO:0000313" key="4">
    <source>
        <dbReference type="Proteomes" id="UP000011680"/>
    </source>
</evidence>
<name>M0MSV7_9EURY</name>
<dbReference type="EMBL" id="AOMF01000186">
    <property type="protein sequence ID" value="EMA48701.1"/>
    <property type="molecule type" value="Genomic_DNA"/>
</dbReference>
<sequence length="80" mass="9143">MNDERDEQSGRFKQKYDPEQILEAVREEDGGATASEVADRLDAPRRSIHTRLSQLHEHGRLGKRDVGPSVLWTVADTEER</sequence>
<dbReference type="STRING" id="1227457.C451_20083"/>
<evidence type="ECO:0000313" key="3">
    <source>
        <dbReference type="EMBL" id="EMA48701.1"/>
    </source>
</evidence>
<feature type="domain" description="HTH iclR-type" evidence="2">
    <location>
        <begin position="20"/>
        <end position="60"/>
    </location>
</feature>
<keyword evidence="4" id="KW-1185">Reference proteome</keyword>
<organism evidence="3 4">
    <name type="scientific">Halococcus thailandensis JCM 13552</name>
    <dbReference type="NCBI Taxonomy" id="1227457"/>
    <lineage>
        <taxon>Archaea</taxon>
        <taxon>Methanobacteriati</taxon>
        <taxon>Methanobacteriota</taxon>
        <taxon>Stenosarchaea group</taxon>
        <taxon>Halobacteria</taxon>
        <taxon>Halobacteriales</taxon>
        <taxon>Halococcaceae</taxon>
        <taxon>Halococcus</taxon>
    </lineage>
</organism>
<dbReference type="Gene3D" id="1.10.10.10">
    <property type="entry name" value="Winged helix-like DNA-binding domain superfamily/Winged helix DNA-binding domain"/>
    <property type="match status" value="1"/>
</dbReference>
<dbReference type="InterPro" id="IPR036388">
    <property type="entry name" value="WH-like_DNA-bd_sf"/>
</dbReference>
<dbReference type="InterPro" id="IPR036390">
    <property type="entry name" value="WH_DNA-bd_sf"/>
</dbReference>
<dbReference type="Pfam" id="PF09339">
    <property type="entry name" value="HTH_IclR"/>
    <property type="match status" value="1"/>
</dbReference>
<dbReference type="GO" id="GO:0006355">
    <property type="term" value="P:regulation of DNA-templated transcription"/>
    <property type="evidence" value="ECO:0007669"/>
    <property type="project" value="InterPro"/>
</dbReference>
<accession>M0MSV7</accession>
<dbReference type="eggNOG" id="arCOG08095">
    <property type="taxonomic scope" value="Archaea"/>
</dbReference>
<dbReference type="SUPFAM" id="SSF46785">
    <property type="entry name" value="Winged helix' DNA-binding domain"/>
    <property type="match status" value="1"/>
</dbReference>
<feature type="region of interest" description="Disordered" evidence="1">
    <location>
        <begin position="59"/>
        <end position="80"/>
    </location>
</feature>
<dbReference type="PATRIC" id="fig|1227457.3.peg.3916"/>
<dbReference type="AlphaFoldDB" id="M0MSV7"/>